<feature type="transmembrane region" description="Helical" evidence="1">
    <location>
        <begin position="116"/>
        <end position="136"/>
    </location>
</feature>
<dbReference type="AlphaFoldDB" id="A0A914B2D7"/>
<dbReference type="InterPro" id="IPR010721">
    <property type="entry name" value="UstE-like"/>
</dbReference>
<keyword evidence="1" id="KW-0812">Transmembrane</keyword>
<dbReference type="GeneID" id="119739194"/>
<feature type="transmembrane region" description="Helical" evidence="1">
    <location>
        <begin position="200"/>
        <end position="220"/>
    </location>
</feature>
<dbReference type="PROSITE" id="PS50244">
    <property type="entry name" value="S5A_REDUCTASE"/>
    <property type="match status" value="1"/>
</dbReference>
<dbReference type="OrthoDB" id="67965at2759"/>
<proteinExistence type="predicted"/>
<protein>
    <recommendedName>
        <fullName evidence="4">Steroid 5-alpha reductase C-terminal domain-containing protein</fullName>
    </recommendedName>
</protein>
<evidence type="ECO:0008006" key="4">
    <source>
        <dbReference type="Google" id="ProtNLM"/>
    </source>
</evidence>
<feature type="transmembrane region" description="Helical" evidence="1">
    <location>
        <begin position="20"/>
        <end position="39"/>
    </location>
</feature>
<feature type="transmembrane region" description="Helical" evidence="1">
    <location>
        <begin position="51"/>
        <end position="70"/>
    </location>
</feature>
<dbReference type="EnsemblMetazoa" id="XM_038214031.1">
    <property type="protein sequence ID" value="XP_038069959.1"/>
    <property type="gene ID" value="LOC119739194"/>
</dbReference>
<keyword evidence="1" id="KW-1133">Transmembrane helix</keyword>
<reference evidence="2" key="1">
    <citation type="submission" date="2022-11" db="UniProtKB">
        <authorList>
            <consortium name="EnsemblMetazoa"/>
        </authorList>
    </citation>
    <scope>IDENTIFICATION</scope>
</reference>
<name>A0A914B2D7_PATMI</name>
<dbReference type="Pfam" id="PF06966">
    <property type="entry name" value="DUF1295"/>
    <property type="match status" value="1"/>
</dbReference>
<accession>A0A914B2D7</accession>
<keyword evidence="3" id="KW-1185">Reference proteome</keyword>
<dbReference type="PANTHER" id="PTHR32251">
    <property type="entry name" value="3-OXO-5-ALPHA-STEROID 4-DEHYDROGENASE"/>
    <property type="match status" value="1"/>
</dbReference>
<evidence type="ECO:0000256" key="1">
    <source>
        <dbReference type="SAM" id="Phobius"/>
    </source>
</evidence>
<dbReference type="Gene3D" id="1.20.120.1630">
    <property type="match status" value="1"/>
</dbReference>
<keyword evidence="1" id="KW-0472">Membrane</keyword>
<organism evidence="2 3">
    <name type="scientific">Patiria miniata</name>
    <name type="common">Bat star</name>
    <name type="synonym">Asterina miniata</name>
    <dbReference type="NCBI Taxonomy" id="46514"/>
    <lineage>
        <taxon>Eukaryota</taxon>
        <taxon>Metazoa</taxon>
        <taxon>Echinodermata</taxon>
        <taxon>Eleutherozoa</taxon>
        <taxon>Asterozoa</taxon>
        <taxon>Asteroidea</taxon>
        <taxon>Valvatacea</taxon>
        <taxon>Valvatida</taxon>
        <taxon>Asterinidae</taxon>
        <taxon>Patiria</taxon>
    </lineage>
</organism>
<dbReference type="GO" id="GO:0016020">
    <property type="term" value="C:membrane"/>
    <property type="evidence" value="ECO:0007669"/>
    <property type="project" value="TreeGrafter"/>
</dbReference>
<dbReference type="Proteomes" id="UP000887568">
    <property type="component" value="Unplaced"/>
</dbReference>
<dbReference type="PANTHER" id="PTHR32251:SF15">
    <property type="entry name" value="3-OXO-5-ALPHA-STEROID 4-DEHYDROGENASE (DUF1295)"/>
    <property type="match status" value="1"/>
</dbReference>
<dbReference type="RefSeq" id="XP_038069958.1">
    <property type="nucleotide sequence ID" value="XM_038214030.1"/>
</dbReference>
<evidence type="ECO:0000313" key="3">
    <source>
        <dbReference type="Proteomes" id="UP000887568"/>
    </source>
</evidence>
<evidence type="ECO:0000313" key="2">
    <source>
        <dbReference type="EnsemblMetazoa" id="XP_038069959.1"/>
    </source>
</evidence>
<sequence>MMCEYMPPCSKGAVFIIDEYNLALCAIVTLLMQTTFFIIAATCKFDKVTDFAGGSNFVVLALLTFFLAGTYGARQIAVTVFVCAWGFRLSGYLLYRIIKIGEDNRFDEIRGNFLKFAGFWFFQAVWVFSVSLPVIFINAAKNAEGGCFGVLDIIGTVFFVIGLVIETVADMQKFSFRNNAENKGKWCAVGLWYWSRHPNYLGEITLWLGIFLVSCSVVIYCEWVVVISPIFIICILLFVSGVPMLEQKSDDRYGCRAEYQEYKRQTSPILLCPPRLYRSLPDVVKCLFLCEFPFYNLKPKDECKPITAAPTEGQSVVRA</sequence>
<feature type="transmembrane region" description="Helical" evidence="1">
    <location>
        <begin position="76"/>
        <end position="95"/>
    </location>
</feature>
<feature type="transmembrane region" description="Helical" evidence="1">
    <location>
        <begin position="148"/>
        <end position="169"/>
    </location>
</feature>
<dbReference type="EnsemblMetazoa" id="XM_038214030.1">
    <property type="protein sequence ID" value="XP_038069958.1"/>
    <property type="gene ID" value="LOC119739194"/>
</dbReference>
<dbReference type="RefSeq" id="XP_038069959.1">
    <property type="nucleotide sequence ID" value="XM_038214031.1"/>
</dbReference>
<feature type="transmembrane region" description="Helical" evidence="1">
    <location>
        <begin position="226"/>
        <end position="245"/>
    </location>
</feature>
<dbReference type="OMA" id="VWWGIFI"/>